<keyword evidence="6" id="KW-0479">Metal-binding</keyword>
<dbReference type="Pfam" id="PF13476">
    <property type="entry name" value="AAA_23"/>
    <property type="match status" value="1"/>
</dbReference>
<dbReference type="GO" id="GO:0046872">
    <property type="term" value="F:metal ion binding"/>
    <property type="evidence" value="ECO:0007669"/>
    <property type="project" value="UniProtKB-KW"/>
</dbReference>
<dbReference type="OrthoDB" id="18797at2759"/>
<evidence type="ECO:0000256" key="8">
    <source>
        <dbReference type="ARBA" id="ARBA00023242"/>
    </source>
</evidence>
<evidence type="ECO:0000256" key="9">
    <source>
        <dbReference type="ARBA" id="ARBA00049360"/>
    </source>
</evidence>
<reference evidence="11 12" key="1">
    <citation type="journal article" date="2019" name="Nat. Ecol. Evol.">
        <title>Megaphylogeny resolves global patterns of mushroom evolution.</title>
        <authorList>
            <person name="Varga T."/>
            <person name="Krizsan K."/>
            <person name="Foldi C."/>
            <person name="Dima B."/>
            <person name="Sanchez-Garcia M."/>
            <person name="Sanchez-Ramirez S."/>
            <person name="Szollosi G.J."/>
            <person name="Szarkandi J.G."/>
            <person name="Papp V."/>
            <person name="Albert L."/>
            <person name="Andreopoulos W."/>
            <person name="Angelini C."/>
            <person name="Antonin V."/>
            <person name="Barry K.W."/>
            <person name="Bougher N.L."/>
            <person name="Buchanan P."/>
            <person name="Buyck B."/>
            <person name="Bense V."/>
            <person name="Catcheside P."/>
            <person name="Chovatia M."/>
            <person name="Cooper J."/>
            <person name="Damon W."/>
            <person name="Desjardin D."/>
            <person name="Finy P."/>
            <person name="Geml J."/>
            <person name="Haridas S."/>
            <person name="Hughes K."/>
            <person name="Justo A."/>
            <person name="Karasinski D."/>
            <person name="Kautmanova I."/>
            <person name="Kiss B."/>
            <person name="Kocsube S."/>
            <person name="Kotiranta H."/>
            <person name="LaButti K.M."/>
            <person name="Lechner B.E."/>
            <person name="Liimatainen K."/>
            <person name="Lipzen A."/>
            <person name="Lukacs Z."/>
            <person name="Mihaltcheva S."/>
            <person name="Morgado L.N."/>
            <person name="Niskanen T."/>
            <person name="Noordeloos M.E."/>
            <person name="Ohm R.A."/>
            <person name="Ortiz-Santana B."/>
            <person name="Ovrebo C."/>
            <person name="Racz N."/>
            <person name="Riley R."/>
            <person name="Savchenko A."/>
            <person name="Shiryaev A."/>
            <person name="Soop K."/>
            <person name="Spirin V."/>
            <person name="Szebenyi C."/>
            <person name="Tomsovsky M."/>
            <person name="Tulloss R.E."/>
            <person name="Uehling J."/>
            <person name="Grigoriev I.V."/>
            <person name="Vagvolgyi C."/>
            <person name="Papp T."/>
            <person name="Martin F.M."/>
            <person name="Miettinen O."/>
            <person name="Hibbett D.S."/>
            <person name="Nagy L.G."/>
        </authorList>
    </citation>
    <scope>NUCLEOTIDE SEQUENCE [LARGE SCALE GENOMIC DNA]</scope>
    <source>
        <strain evidence="11 12">OMC1185</strain>
    </source>
</reference>
<protein>
    <recommendedName>
        <fullName evidence="10">Rad50/SbcC-type AAA domain-containing protein</fullName>
    </recommendedName>
</protein>
<comment type="cofactor">
    <cofactor evidence="1">
        <name>Zn(2+)</name>
        <dbReference type="ChEBI" id="CHEBI:29105"/>
    </cofactor>
</comment>
<comment type="similarity">
    <text evidence="4">Belongs to the SMC family. RAD50 subfamily.</text>
</comment>
<evidence type="ECO:0000256" key="4">
    <source>
        <dbReference type="ARBA" id="ARBA00009439"/>
    </source>
</evidence>
<evidence type="ECO:0000313" key="12">
    <source>
        <dbReference type="Proteomes" id="UP000305948"/>
    </source>
</evidence>
<comment type="subcellular location">
    <subcellularLocation>
        <location evidence="3">Chromosome</location>
    </subcellularLocation>
    <subcellularLocation>
        <location evidence="2">Nucleus</location>
    </subcellularLocation>
</comment>
<dbReference type="InterPro" id="IPR038729">
    <property type="entry name" value="Rad50/SbcC_AAA"/>
</dbReference>
<dbReference type="GO" id="GO:0051880">
    <property type="term" value="F:G-quadruplex DNA binding"/>
    <property type="evidence" value="ECO:0007669"/>
    <property type="project" value="TreeGrafter"/>
</dbReference>
<evidence type="ECO:0000313" key="11">
    <source>
        <dbReference type="EMBL" id="TFK52413.1"/>
    </source>
</evidence>
<sequence length="153" mass="17012">MASLNKLAIRGIRSFDDKQISVIEFFTPVTVIVGPNGSGKTTVIECLNQGAGEAAVQCGERIAYACCAKSLGDHEKEQYHDHEDAGKHSCFGRQQCGEGRQARSDLYEMRRDRRRNTSFTWCIKGCPRECHILSPGRFILATCGTVCPQEEVR</sequence>
<dbReference type="GO" id="GO:0000722">
    <property type="term" value="P:telomere maintenance via recombination"/>
    <property type="evidence" value="ECO:0007669"/>
    <property type="project" value="TreeGrafter"/>
</dbReference>
<keyword evidence="5" id="KW-0158">Chromosome</keyword>
<dbReference type="EMBL" id="ML213509">
    <property type="protein sequence ID" value="TFK52413.1"/>
    <property type="molecule type" value="Genomic_DNA"/>
</dbReference>
<dbReference type="GO" id="GO:0070192">
    <property type="term" value="P:chromosome organization involved in meiotic cell cycle"/>
    <property type="evidence" value="ECO:0007669"/>
    <property type="project" value="TreeGrafter"/>
</dbReference>
<keyword evidence="8" id="KW-0539">Nucleus</keyword>
<dbReference type="GO" id="GO:0003691">
    <property type="term" value="F:double-stranded telomeric DNA binding"/>
    <property type="evidence" value="ECO:0007669"/>
    <property type="project" value="TreeGrafter"/>
</dbReference>
<dbReference type="Gene3D" id="3.40.50.300">
    <property type="entry name" value="P-loop containing nucleotide triphosphate hydrolases"/>
    <property type="match status" value="1"/>
</dbReference>
<gene>
    <name evidence="11" type="ORF">OE88DRAFT_1401528</name>
</gene>
<dbReference type="GO" id="GO:0016887">
    <property type="term" value="F:ATP hydrolysis activity"/>
    <property type="evidence" value="ECO:0007669"/>
    <property type="project" value="InterPro"/>
</dbReference>
<keyword evidence="7" id="KW-0862">Zinc</keyword>
<dbReference type="SUPFAM" id="SSF52540">
    <property type="entry name" value="P-loop containing nucleoside triphosphate hydrolases"/>
    <property type="match status" value="1"/>
</dbReference>
<proteinExistence type="inferred from homology"/>
<evidence type="ECO:0000256" key="1">
    <source>
        <dbReference type="ARBA" id="ARBA00001947"/>
    </source>
</evidence>
<accession>A0A5C3N557</accession>
<dbReference type="PANTHER" id="PTHR18867">
    <property type="entry name" value="RAD50"/>
    <property type="match status" value="1"/>
</dbReference>
<organism evidence="11 12">
    <name type="scientific">Heliocybe sulcata</name>
    <dbReference type="NCBI Taxonomy" id="5364"/>
    <lineage>
        <taxon>Eukaryota</taxon>
        <taxon>Fungi</taxon>
        <taxon>Dikarya</taxon>
        <taxon>Basidiomycota</taxon>
        <taxon>Agaricomycotina</taxon>
        <taxon>Agaricomycetes</taxon>
        <taxon>Gloeophyllales</taxon>
        <taxon>Gloeophyllaceae</taxon>
        <taxon>Heliocybe</taxon>
    </lineage>
</organism>
<evidence type="ECO:0000259" key="10">
    <source>
        <dbReference type="Pfam" id="PF13476"/>
    </source>
</evidence>
<dbReference type="PANTHER" id="PTHR18867:SF12">
    <property type="entry name" value="DNA REPAIR PROTEIN RAD50"/>
    <property type="match status" value="1"/>
</dbReference>
<dbReference type="GO" id="GO:0043047">
    <property type="term" value="F:single-stranded telomeric DNA binding"/>
    <property type="evidence" value="ECO:0007669"/>
    <property type="project" value="TreeGrafter"/>
</dbReference>
<feature type="domain" description="Rad50/SbcC-type AAA" evidence="10">
    <location>
        <begin position="6"/>
        <end position="51"/>
    </location>
</feature>
<evidence type="ECO:0000256" key="3">
    <source>
        <dbReference type="ARBA" id="ARBA00004286"/>
    </source>
</evidence>
<dbReference type="GO" id="GO:0006302">
    <property type="term" value="P:double-strand break repair"/>
    <property type="evidence" value="ECO:0007669"/>
    <property type="project" value="InterPro"/>
</dbReference>
<dbReference type="Proteomes" id="UP000305948">
    <property type="component" value="Unassembled WGS sequence"/>
</dbReference>
<dbReference type="GO" id="GO:0000794">
    <property type="term" value="C:condensed nuclear chromosome"/>
    <property type="evidence" value="ECO:0007669"/>
    <property type="project" value="TreeGrafter"/>
</dbReference>
<evidence type="ECO:0000256" key="2">
    <source>
        <dbReference type="ARBA" id="ARBA00004123"/>
    </source>
</evidence>
<keyword evidence="12" id="KW-1185">Reference proteome</keyword>
<name>A0A5C3N557_9AGAM</name>
<dbReference type="GO" id="GO:0007004">
    <property type="term" value="P:telomere maintenance via telomerase"/>
    <property type="evidence" value="ECO:0007669"/>
    <property type="project" value="TreeGrafter"/>
</dbReference>
<dbReference type="AlphaFoldDB" id="A0A5C3N557"/>
<evidence type="ECO:0000256" key="6">
    <source>
        <dbReference type="ARBA" id="ARBA00022723"/>
    </source>
</evidence>
<comment type="catalytic activity">
    <reaction evidence="9">
        <text>ATP + H2O = ADP + phosphate + H(+)</text>
        <dbReference type="Rhea" id="RHEA:13065"/>
        <dbReference type="ChEBI" id="CHEBI:15377"/>
        <dbReference type="ChEBI" id="CHEBI:15378"/>
        <dbReference type="ChEBI" id="CHEBI:30616"/>
        <dbReference type="ChEBI" id="CHEBI:43474"/>
        <dbReference type="ChEBI" id="CHEBI:456216"/>
    </reaction>
</comment>
<dbReference type="GO" id="GO:0030870">
    <property type="term" value="C:Mre11 complex"/>
    <property type="evidence" value="ECO:0007669"/>
    <property type="project" value="TreeGrafter"/>
</dbReference>
<dbReference type="InterPro" id="IPR027417">
    <property type="entry name" value="P-loop_NTPase"/>
</dbReference>
<dbReference type="STRING" id="5364.A0A5C3N557"/>
<evidence type="ECO:0000256" key="5">
    <source>
        <dbReference type="ARBA" id="ARBA00022454"/>
    </source>
</evidence>
<evidence type="ECO:0000256" key="7">
    <source>
        <dbReference type="ARBA" id="ARBA00022833"/>
    </source>
</evidence>